<gene>
    <name evidence="2" type="ORF">OSTLU_28352</name>
</gene>
<dbReference type="InterPro" id="IPR029058">
    <property type="entry name" value="AB_hydrolase_fold"/>
</dbReference>
<dbReference type="PANTHER" id="PTHR47381">
    <property type="entry name" value="ALPHA/BETA-HYDROLASES SUPERFAMILY PROTEIN"/>
    <property type="match status" value="1"/>
</dbReference>
<dbReference type="EMBL" id="CP000597">
    <property type="protein sequence ID" value="ABP00461.1"/>
    <property type="molecule type" value="Genomic_DNA"/>
</dbReference>
<evidence type="ECO:0000256" key="1">
    <source>
        <dbReference type="SAM" id="MobiDB-lite"/>
    </source>
</evidence>
<reference evidence="2 3" key="1">
    <citation type="journal article" date="2007" name="Proc. Natl. Acad. Sci. U.S.A.">
        <title>The tiny eukaryote Ostreococcus provides genomic insights into the paradox of plankton speciation.</title>
        <authorList>
            <person name="Palenik B."/>
            <person name="Grimwood J."/>
            <person name="Aerts A."/>
            <person name="Rouze P."/>
            <person name="Salamov A."/>
            <person name="Putnam N."/>
            <person name="Dupont C."/>
            <person name="Jorgensen R."/>
            <person name="Derelle E."/>
            <person name="Rombauts S."/>
            <person name="Zhou K."/>
            <person name="Otillar R."/>
            <person name="Merchant S.S."/>
            <person name="Podell S."/>
            <person name="Gaasterland T."/>
            <person name="Napoli C."/>
            <person name="Gendler K."/>
            <person name="Manuell A."/>
            <person name="Tai V."/>
            <person name="Vallon O."/>
            <person name="Piganeau G."/>
            <person name="Jancek S."/>
            <person name="Heijde M."/>
            <person name="Jabbari K."/>
            <person name="Bowler C."/>
            <person name="Lohr M."/>
            <person name="Robbens S."/>
            <person name="Werner G."/>
            <person name="Dubchak I."/>
            <person name="Pazour G.J."/>
            <person name="Ren Q."/>
            <person name="Paulsen I."/>
            <person name="Delwiche C."/>
            <person name="Schmutz J."/>
            <person name="Rokhsar D."/>
            <person name="Van de Peer Y."/>
            <person name="Moreau H."/>
            <person name="Grigoriev I.V."/>
        </authorList>
    </citation>
    <scope>NUCLEOTIDE SEQUENCE [LARGE SCALE GENOMIC DNA]</scope>
    <source>
        <strain evidence="2 3">CCE9901</strain>
    </source>
</reference>
<accession>A4S9X9</accession>
<dbReference type="OMA" id="ACAPMIG"/>
<dbReference type="PANTHER" id="PTHR47381:SF3">
    <property type="entry name" value="ALPHA_BETA-HYDROLASES SUPERFAMILY PROTEIN"/>
    <property type="match status" value="1"/>
</dbReference>
<dbReference type="GeneID" id="5006307"/>
<proteinExistence type="predicted"/>
<feature type="region of interest" description="Disordered" evidence="1">
    <location>
        <begin position="593"/>
        <end position="620"/>
    </location>
</feature>
<dbReference type="HOGENOM" id="CLU_543326_0_0_1"/>
<feature type="region of interest" description="Disordered" evidence="1">
    <location>
        <begin position="502"/>
        <end position="551"/>
    </location>
</feature>
<protein>
    <submittedName>
        <fullName evidence="2">Uncharacterized protein</fullName>
    </submittedName>
</protein>
<organism evidence="2 3">
    <name type="scientific">Ostreococcus lucimarinus (strain CCE9901)</name>
    <dbReference type="NCBI Taxonomy" id="436017"/>
    <lineage>
        <taxon>Eukaryota</taxon>
        <taxon>Viridiplantae</taxon>
        <taxon>Chlorophyta</taxon>
        <taxon>Mamiellophyceae</taxon>
        <taxon>Mamiellales</taxon>
        <taxon>Bathycoccaceae</taxon>
        <taxon>Ostreococcus</taxon>
    </lineage>
</organism>
<dbReference type="Gene3D" id="3.40.50.1820">
    <property type="entry name" value="alpha/beta hydrolase"/>
    <property type="match status" value="1"/>
</dbReference>
<dbReference type="Gramene" id="ABP00461">
    <property type="protein sequence ID" value="ABP00461"/>
    <property type="gene ID" value="OSTLU_28352"/>
</dbReference>
<dbReference type="OrthoDB" id="2152248at2759"/>
<keyword evidence="3" id="KW-1185">Reference proteome</keyword>
<sequence>MGRSTTRGTSRDGAFDARFWIERDEDALASTSVVAGADGAAIEIERRTVTARGVDASATPYALARGARGGGARALLVYTHGTGSSKEEVLDRARAYAREGWDCAVFDAVGHGERARGEDDAYGRVLAEAYDRIERSGETRERYGNSPYVVDGAIDCLRVARAALGNAPGTTRACFAGESLGGMYAACAAAGWSLDWGFKLVACAPMIGFSSFSYGVEHERWFARAISLPKRLWSRVSDGARETPTLADVKDFYSRVCPDICGGSRDGARVLARIRAKRVHFCAVNGSDDARNPMEGVMEAFAEQPSRAKQYGARAQCTIVAQKGVGHEITDAMRDVVRTFLTNVAANFVEPEAMTFDDKIWDVVSNEVAENVREPLRAKLESWANGGIDLASYLDDADREFLSDPASSVALASEGVDAVVALIEKARERAEVKYVSPFEIAKREKAERLVREREEAEEAERRRRVAEREAEREAERRRVEEAEARRLAAEAERVERARLQAEEAERRRVEAENAERARLEREELARERELEAEKKRAEEAAERARKEAEETRRVEGLARVRALLTKKNSVKEEMKASAKERVSDKLKVRQASISERLMRLKSSHSRRLQEEEDSERNGLI</sequence>
<dbReference type="Proteomes" id="UP000001568">
    <property type="component" value="Chromosome 17"/>
</dbReference>
<name>A4S9X9_OSTLU</name>
<dbReference type="RefSeq" id="XP_001422144.1">
    <property type="nucleotide sequence ID" value="XM_001422107.1"/>
</dbReference>
<dbReference type="STRING" id="436017.A4S9X9"/>
<dbReference type="KEGG" id="olu:OSTLU_28352"/>
<dbReference type="SUPFAM" id="SSF53474">
    <property type="entry name" value="alpha/beta-Hydrolases"/>
    <property type="match status" value="1"/>
</dbReference>
<evidence type="ECO:0000313" key="3">
    <source>
        <dbReference type="Proteomes" id="UP000001568"/>
    </source>
</evidence>
<evidence type="ECO:0000313" key="2">
    <source>
        <dbReference type="EMBL" id="ABP00461.1"/>
    </source>
</evidence>
<dbReference type="AlphaFoldDB" id="A4S9X9"/>